<evidence type="ECO:0000313" key="5">
    <source>
        <dbReference type="RefSeq" id="XP_018323653.1"/>
    </source>
</evidence>
<evidence type="ECO:0000313" key="4">
    <source>
        <dbReference type="Proteomes" id="UP000192223"/>
    </source>
</evidence>
<gene>
    <name evidence="5" type="primary">LOC108735905</name>
</gene>
<keyword evidence="2" id="KW-1133">Transmembrane helix</keyword>
<dbReference type="AlphaFoldDB" id="A0A1W4WU29"/>
<evidence type="ECO:0000256" key="3">
    <source>
        <dbReference type="SAM" id="SignalP"/>
    </source>
</evidence>
<accession>A0A1W4WU29</accession>
<dbReference type="OrthoDB" id="10029243at2759"/>
<reference evidence="5" key="1">
    <citation type="submission" date="2025-08" db="UniProtKB">
        <authorList>
            <consortium name="RefSeq"/>
        </authorList>
    </citation>
    <scope>IDENTIFICATION</scope>
    <source>
        <tissue evidence="5">Entire body</tissue>
    </source>
</reference>
<dbReference type="InterPro" id="IPR006212">
    <property type="entry name" value="Furin_repeat"/>
</dbReference>
<dbReference type="CDD" id="cd00064">
    <property type="entry name" value="FU"/>
    <property type="match status" value="1"/>
</dbReference>
<keyword evidence="3" id="KW-0732">Signal</keyword>
<dbReference type="GeneID" id="108735905"/>
<proteinExistence type="predicted"/>
<evidence type="ECO:0000256" key="2">
    <source>
        <dbReference type="SAM" id="Phobius"/>
    </source>
</evidence>
<dbReference type="Proteomes" id="UP000192223">
    <property type="component" value="Unplaced"/>
</dbReference>
<keyword evidence="2" id="KW-0812">Transmembrane</keyword>
<protein>
    <submittedName>
        <fullName evidence="5">Uncharacterized protein LOC108735905 isoform X2</fullName>
    </submittedName>
</protein>
<feature type="transmembrane region" description="Helical" evidence="2">
    <location>
        <begin position="93"/>
        <end position="118"/>
    </location>
</feature>
<sequence>MWVDLYVFMLISTINLEIAVAERNSTIGCSPDLSCLRCSPNGCIKCSGLIVFPSRKCVSSCPSGHRAKWSNMPEYLGRICVHSGYFLGLSGKIVTVVVGSFCGLVISVCVIAGAVAYLRYKRKRLRERLDTNSDLDDKPEERDFMKQLETLRPYSHTFLDMLNDARRQLRELRLEGDNLAVSAYKPVVRDLAKILLLLNRPLEKIAMPDDWEHLFNWAEKALKRYKRMSETSIGQVAQLIDFLQGPVITTVVGTEVENPRQTILSTFKPELSLGSSQTLSDNKTKTASTNGVNGSPLNTPLNPQWKFNYPLVTNNPLYASDFSSLQWKNSKEYLSSPYLLEDDFFQLGFRPQDEITTEL</sequence>
<evidence type="ECO:0000256" key="1">
    <source>
        <dbReference type="SAM" id="MobiDB-lite"/>
    </source>
</evidence>
<name>A0A1W4WU29_AGRPL</name>
<feature type="chain" id="PRO_5010716408" evidence="3">
    <location>
        <begin position="22"/>
        <end position="359"/>
    </location>
</feature>
<keyword evidence="4" id="KW-1185">Reference proteome</keyword>
<feature type="region of interest" description="Disordered" evidence="1">
    <location>
        <begin position="274"/>
        <end position="297"/>
    </location>
</feature>
<dbReference type="RefSeq" id="XP_018323653.1">
    <property type="nucleotide sequence ID" value="XM_018468151.1"/>
</dbReference>
<keyword evidence="2" id="KW-0472">Membrane</keyword>
<feature type="signal peptide" evidence="3">
    <location>
        <begin position="1"/>
        <end position="21"/>
    </location>
</feature>
<organism evidence="4 5">
    <name type="scientific">Agrilus planipennis</name>
    <name type="common">Emerald ash borer</name>
    <name type="synonym">Agrilus marcopoli</name>
    <dbReference type="NCBI Taxonomy" id="224129"/>
    <lineage>
        <taxon>Eukaryota</taxon>
        <taxon>Metazoa</taxon>
        <taxon>Ecdysozoa</taxon>
        <taxon>Arthropoda</taxon>
        <taxon>Hexapoda</taxon>
        <taxon>Insecta</taxon>
        <taxon>Pterygota</taxon>
        <taxon>Neoptera</taxon>
        <taxon>Endopterygota</taxon>
        <taxon>Coleoptera</taxon>
        <taxon>Polyphaga</taxon>
        <taxon>Elateriformia</taxon>
        <taxon>Buprestoidea</taxon>
        <taxon>Buprestidae</taxon>
        <taxon>Agrilinae</taxon>
        <taxon>Agrilus</taxon>
    </lineage>
</organism>